<comment type="function">
    <text evidence="8 9">Required for the first step of histidine biosynthesis. May allow the feedback regulation of ATP phosphoribosyltransferase activity by histidine.</text>
</comment>
<dbReference type="PIRSF" id="PIRSF001549">
    <property type="entry name" value="His-tRNA_synth"/>
    <property type="match status" value="1"/>
</dbReference>
<dbReference type="HAMAP" id="MF_00125">
    <property type="entry name" value="HisZ"/>
    <property type="match status" value="1"/>
</dbReference>
<comment type="similarity">
    <text evidence="3 9">Belongs to the class-II aminoacyl-tRNA synthetase family. HisZ subfamily.</text>
</comment>
<dbReference type="PANTHER" id="PTHR43707:SF6">
    <property type="entry name" value="ATP PHOSPHORIBOSYLTRANSFERASE REGULATORY SUBUNIT"/>
    <property type="match status" value="1"/>
</dbReference>
<keyword evidence="13" id="KW-1185">Reference proteome</keyword>
<feature type="binding site" evidence="10">
    <location>
        <begin position="274"/>
        <end position="275"/>
    </location>
    <ligand>
        <name>L-histidine</name>
        <dbReference type="ChEBI" id="CHEBI:57595"/>
    </ligand>
</feature>
<dbReference type="GO" id="GO:0004821">
    <property type="term" value="F:histidine-tRNA ligase activity"/>
    <property type="evidence" value="ECO:0007669"/>
    <property type="project" value="TreeGrafter"/>
</dbReference>
<dbReference type="GO" id="GO:0006427">
    <property type="term" value="P:histidyl-tRNA aminoacylation"/>
    <property type="evidence" value="ECO:0007669"/>
    <property type="project" value="TreeGrafter"/>
</dbReference>
<evidence type="ECO:0000256" key="1">
    <source>
        <dbReference type="ARBA" id="ARBA00004496"/>
    </source>
</evidence>
<feature type="binding site" evidence="10">
    <location>
        <begin position="81"/>
        <end position="83"/>
    </location>
    <ligand>
        <name>L-histidine</name>
        <dbReference type="ChEBI" id="CHEBI:57595"/>
    </ligand>
</feature>
<evidence type="ECO:0000256" key="5">
    <source>
        <dbReference type="ARBA" id="ARBA00022490"/>
    </source>
</evidence>
<evidence type="ECO:0000256" key="10">
    <source>
        <dbReference type="PIRSR" id="PIRSR001549-1"/>
    </source>
</evidence>
<dbReference type="Proteomes" id="UP000294902">
    <property type="component" value="Unassembled WGS sequence"/>
</dbReference>
<name>A0A4R3MS25_9FIRM</name>
<evidence type="ECO:0000313" key="13">
    <source>
        <dbReference type="Proteomes" id="UP000294902"/>
    </source>
</evidence>
<feature type="binding site" evidence="10">
    <location>
        <position position="125"/>
    </location>
    <ligand>
        <name>L-histidine</name>
        <dbReference type="ChEBI" id="CHEBI:57595"/>
    </ligand>
</feature>
<dbReference type="InterPro" id="IPR045864">
    <property type="entry name" value="aa-tRNA-synth_II/BPL/LPL"/>
</dbReference>
<comment type="subunit">
    <text evidence="9">Heteromultimer composed of HisG and HisZ subunits.</text>
</comment>
<dbReference type="CDD" id="cd00773">
    <property type="entry name" value="HisRS-like_core"/>
    <property type="match status" value="1"/>
</dbReference>
<keyword evidence="6 9" id="KW-0028">Amino-acid biosynthesis</keyword>
<sequence length="422" mass="48412">MLDKLLHTPEGVRDIYNHECLKKLTLQERIEGVLHRFGYQDIQTPTFEYYEVFNHERGTVDTKEMYKFFDRDSNILVLRPDITPSIARSVAKYYKSVTLPLRFCYTGSTFRNNESLQGKLKEVTQQGAELIGDDSSQADAEMIVFAIECLLEAGLNEFQIDIGQVEFFKGIVEEAGLDKQTEEQLRLLIDHKNFFGIEDLLSKHDMSKEHKEMFLKITELFGSIEVLQQAKEITTNERAIKALERLEKVYEFLCYYGVEEFVSFDLGMINQLNYYTGIIFRGYTYGTGVSIVDGGRYDSLLSQFGKDSPAVGFAIVVDELMLALNRQNIEIETIYTNTLILFKEALTKTAIQLTQHLRGQGLKIELQKLNDNGTLEDYIQYGKQKHVGGIIYINEEETVKIIDLETNNTTEAHLSDLIGKEQ</sequence>
<dbReference type="Pfam" id="PF13393">
    <property type="entry name" value="tRNA-synt_His"/>
    <property type="match status" value="1"/>
</dbReference>
<accession>A0A4R3MS25</accession>
<evidence type="ECO:0000256" key="3">
    <source>
        <dbReference type="ARBA" id="ARBA00005539"/>
    </source>
</evidence>
<comment type="miscellaneous">
    <text evidence="9">This function is generally fulfilled by the C-terminal part of HisG, which is missing in some bacteria such as this one.</text>
</comment>
<dbReference type="InterPro" id="IPR006195">
    <property type="entry name" value="aa-tRNA-synth_II"/>
</dbReference>
<protein>
    <recommendedName>
        <fullName evidence="4 9">ATP phosphoribosyltransferase regulatory subunit</fullName>
    </recommendedName>
</protein>
<dbReference type="Gene3D" id="3.30.930.10">
    <property type="entry name" value="Bira Bifunctional Protein, Domain 2"/>
    <property type="match status" value="1"/>
</dbReference>
<organism evidence="12 13">
    <name type="scientific">Natranaerovirga pectinivora</name>
    <dbReference type="NCBI Taxonomy" id="682400"/>
    <lineage>
        <taxon>Bacteria</taxon>
        <taxon>Bacillati</taxon>
        <taxon>Bacillota</taxon>
        <taxon>Clostridia</taxon>
        <taxon>Lachnospirales</taxon>
        <taxon>Natranaerovirgaceae</taxon>
        <taxon>Natranaerovirga</taxon>
    </lineage>
</organism>
<evidence type="ECO:0000313" key="12">
    <source>
        <dbReference type="EMBL" id="TCT17018.1"/>
    </source>
</evidence>
<reference evidence="12 13" key="1">
    <citation type="submission" date="2019-03" db="EMBL/GenBank/DDBJ databases">
        <title>Genomic Encyclopedia of Type Strains, Phase IV (KMG-IV): sequencing the most valuable type-strain genomes for metagenomic binning, comparative biology and taxonomic classification.</title>
        <authorList>
            <person name="Goeker M."/>
        </authorList>
    </citation>
    <scope>NUCLEOTIDE SEQUENCE [LARGE SCALE GENOMIC DNA]</scope>
    <source>
        <strain evidence="12 13">DSM 24629</strain>
    </source>
</reference>
<dbReference type="PANTHER" id="PTHR43707">
    <property type="entry name" value="HISTIDYL-TRNA SYNTHETASE"/>
    <property type="match status" value="1"/>
</dbReference>
<comment type="caution">
    <text evidence="12">The sequence shown here is derived from an EMBL/GenBank/DDBJ whole genome shotgun (WGS) entry which is preliminary data.</text>
</comment>
<dbReference type="UniPathway" id="UPA00031">
    <property type="reaction ID" value="UER00006"/>
</dbReference>
<feature type="binding site" evidence="10">
    <location>
        <position position="129"/>
    </location>
    <ligand>
        <name>L-histidine</name>
        <dbReference type="ChEBI" id="CHEBI:57595"/>
    </ligand>
</feature>
<feature type="binding site" evidence="10">
    <location>
        <position position="111"/>
    </location>
    <ligand>
        <name>L-histidine</name>
        <dbReference type="ChEBI" id="CHEBI:57595"/>
    </ligand>
</feature>
<keyword evidence="12" id="KW-0328">Glycosyltransferase</keyword>
<evidence type="ECO:0000256" key="4">
    <source>
        <dbReference type="ARBA" id="ARBA00020397"/>
    </source>
</evidence>
<evidence type="ECO:0000256" key="8">
    <source>
        <dbReference type="ARBA" id="ARBA00025246"/>
    </source>
</evidence>
<dbReference type="GO" id="GO:0140096">
    <property type="term" value="F:catalytic activity, acting on a protein"/>
    <property type="evidence" value="ECO:0007669"/>
    <property type="project" value="UniProtKB-ARBA"/>
</dbReference>
<feature type="domain" description="Aminoacyl-transfer RNA synthetases class-II family profile" evidence="11">
    <location>
        <begin position="26"/>
        <end position="324"/>
    </location>
</feature>
<dbReference type="OrthoDB" id="9800814at2"/>
<dbReference type="NCBIfam" id="TIGR00443">
    <property type="entry name" value="hisZ_biosyn_reg"/>
    <property type="match status" value="1"/>
</dbReference>
<gene>
    <name evidence="9" type="primary">hisZ</name>
    <name evidence="12" type="ORF">EDC18_101314</name>
</gene>
<dbReference type="GO" id="GO:0000105">
    <property type="term" value="P:L-histidine biosynthetic process"/>
    <property type="evidence" value="ECO:0007669"/>
    <property type="project" value="UniProtKB-UniRule"/>
</dbReference>
<proteinExistence type="inferred from homology"/>
<dbReference type="GO" id="GO:0016757">
    <property type="term" value="F:glycosyltransferase activity"/>
    <property type="evidence" value="ECO:0007669"/>
    <property type="project" value="UniProtKB-KW"/>
</dbReference>
<dbReference type="EMBL" id="SMAL01000001">
    <property type="protein sequence ID" value="TCT17018.1"/>
    <property type="molecule type" value="Genomic_DNA"/>
</dbReference>
<comment type="subcellular location">
    <subcellularLocation>
        <location evidence="1 9">Cytoplasm</location>
    </subcellularLocation>
</comment>
<evidence type="ECO:0000259" key="11">
    <source>
        <dbReference type="PROSITE" id="PS50862"/>
    </source>
</evidence>
<dbReference type="SUPFAM" id="SSF55681">
    <property type="entry name" value="Class II aaRS and biotin synthetases"/>
    <property type="match status" value="1"/>
</dbReference>
<keyword evidence="12" id="KW-0808">Transferase</keyword>
<dbReference type="InterPro" id="IPR041715">
    <property type="entry name" value="HisRS-like_core"/>
</dbReference>
<dbReference type="PROSITE" id="PS50862">
    <property type="entry name" value="AA_TRNA_LIGASE_II"/>
    <property type="match status" value="1"/>
</dbReference>
<dbReference type="RefSeq" id="WP_132249561.1">
    <property type="nucleotide sequence ID" value="NZ_SMAL01000001.1"/>
</dbReference>
<dbReference type="InterPro" id="IPR004517">
    <property type="entry name" value="HisZ"/>
</dbReference>
<evidence type="ECO:0000256" key="6">
    <source>
        <dbReference type="ARBA" id="ARBA00022605"/>
    </source>
</evidence>
<dbReference type="AlphaFoldDB" id="A0A4R3MS25"/>
<dbReference type="GO" id="GO:0005737">
    <property type="term" value="C:cytoplasm"/>
    <property type="evidence" value="ECO:0007669"/>
    <property type="project" value="UniProtKB-SubCell"/>
</dbReference>
<comment type="pathway">
    <text evidence="2 9">Amino-acid biosynthesis; L-histidine biosynthesis; L-histidine from 5-phospho-alpha-D-ribose 1-diphosphate: step 1/9.</text>
</comment>
<keyword evidence="5 9" id="KW-0963">Cytoplasm</keyword>
<evidence type="ECO:0000256" key="9">
    <source>
        <dbReference type="HAMAP-Rule" id="MF_00125"/>
    </source>
</evidence>
<evidence type="ECO:0000256" key="2">
    <source>
        <dbReference type="ARBA" id="ARBA00004667"/>
    </source>
</evidence>
<evidence type="ECO:0000256" key="7">
    <source>
        <dbReference type="ARBA" id="ARBA00023102"/>
    </source>
</evidence>
<dbReference type="InterPro" id="IPR004516">
    <property type="entry name" value="HisRS/HisZ"/>
</dbReference>
<keyword evidence="7 9" id="KW-0368">Histidine biosynthesis</keyword>